<dbReference type="AlphaFoldDB" id="A0A6A6XUZ3"/>
<dbReference type="EMBL" id="MU001749">
    <property type="protein sequence ID" value="KAF2800312.1"/>
    <property type="molecule type" value="Genomic_DNA"/>
</dbReference>
<accession>A0A6A6XUZ3</accession>
<sequence length="168" mass="18748">MCNWPFFLHPVWEKEGYFGRKLSDGIWDGSIEGQLGRLLVIASLDPRLWAEKRANERKLVDVEARQFDGLVIQDAVAPRCENGGERRKRRRCDGTVAGGEAVCGWLEERSARGAARGEGATGARREGICVQGVLDRRRRWLIAVCRVQEDEWSGGERGSRPSVVGGQV</sequence>
<evidence type="ECO:0000313" key="1">
    <source>
        <dbReference type="EMBL" id="KAF2800312.1"/>
    </source>
</evidence>
<keyword evidence="2" id="KW-1185">Reference proteome</keyword>
<protein>
    <submittedName>
        <fullName evidence="1">Uncharacterized protein</fullName>
    </submittedName>
</protein>
<proteinExistence type="predicted"/>
<reference evidence="1" key="1">
    <citation type="journal article" date="2020" name="Stud. Mycol.">
        <title>101 Dothideomycetes genomes: a test case for predicting lifestyles and emergence of pathogens.</title>
        <authorList>
            <person name="Haridas S."/>
            <person name="Albert R."/>
            <person name="Binder M."/>
            <person name="Bloem J."/>
            <person name="Labutti K."/>
            <person name="Salamov A."/>
            <person name="Andreopoulos B."/>
            <person name="Baker S."/>
            <person name="Barry K."/>
            <person name="Bills G."/>
            <person name="Bluhm B."/>
            <person name="Cannon C."/>
            <person name="Castanera R."/>
            <person name="Culley D."/>
            <person name="Daum C."/>
            <person name="Ezra D."/>
            <person name="Gonzalez J."/>
            <person name="Henrissat B."/>
            <person name="Kuo A."/>
            <person name="Liang C."/>
            <person name="Lipzen A."/>
            <person name="Lutzoni F."/>
            <person name="Magnuson J."/>
            <person name="Mondo S."/>
            <person name="Nolan M."/>
            <person name="Ohm R."/>
            <person name="Pangilinan J."/>
            <person name="Park H.-J."/>
            <person name="Ramirez L."/>
            <person name="Alfaro M."/>
            <person name="Sun H."/>
            <person name="Tritt A."/>
            <person name="Yoshinaga Y."/>
            <person name="Zwiers L.-H."/>
            <person name="Turgeon B."/>
            <person name="Goodwin S."/>
            <person name="Spatafora J."/>
            <person name="Crous P."/>
            <person name="Grigoriev I."/>
        </authorList>
    </citation>
    <scope>NUCLEOTIDE SEQUENCE</scope>
    <source>
        <strain evidence="1">CBS 109.77</strain>
    </source>
</reference>
<evidence type="ECO:0000313" key="2">
    <source>
        <dbReference type="Proteomes" id="UP000799757"/>
    </source>
</evidence>
<gene>
    <name evidence="1" type="ORF">K505DRAFT_12102</name>
</gene>
<name>A0A6A6XUZ3_9PLEO</name>
<dbReference type="Proteomes" id="UP000799757">
    <property type="component" value="Unassembled WGS sequence"/>
</dbReference>
<organism evidence="1 2">
    <name type="scientific">Melanomma pulvis-pyrius CBS 109.77</name>
    <dbReference type="NCBI Taxonomy" id="1314802"/>
    <lineage>
        <taxon>Eukaryota</taxon>
        <taxon>Fungi</taxon>
        <taxon>Dikarya</taxon>
        <taxon>Ascomycota</taxon>
        <taxon>Pezizomycotina</taxon>
        <taxon>Dothideomycetes</taxon>
        <taxon>Pleosporomycetidae</taxon>
        <taxon>Pleosporales</taxon>
        <taxon>Melanommataceae</taxon>
        <taxon>Melanomma</taxon>
    </lineage>
</organism>